<organism evidence="7 8">
    <name type="scientific">Azorhizobium oxalatiphilum</name>
    <dbReference type="NCBI Taxonomy" id="980631"/>
    <lineage>
        <taxon>Bacteria</taxon>
        <taxon>Pseudomonadati</taxon>
        <taxon>Pseudomonadota</taxon>
        <taxon>Alphaproteobacteria</taxon>
        <taxon>Hyphomicrobiales</taxon>
        <taxon>Xanthobacteraceae</taxon>
        <taxon>Azorhizobium</taxon>
    </lineage>
</organism>
<dbReference type="GO" id="GO:0016787">
    <property type="term" value="F:hydrolase activity"/>
    <property type="evidence" value="ECO:0007669"/>
    <property type="project" value="UniProtKB-KW"/>
</dbReference>
<dbReference type="InterPro" id="IPR023801">
    <property type="entry name" value="His_deacetylse_dom"/>
</dbReference>
<keyword evidence="8" id="KW-1185">Reference proteome</keyword>
<dbReference type="SUPFAM" id="SSF52768">
    <property type="entry name" value="Arginase/deacetylase"/>
    <property type="match status" value="1"/>
</dbReference>
<accession>A0A917C4S5</accession>
<dbReference type="GO" id="GO:0004407">
    <property type="term" value="F:histone deacetylase activity"/>
    <property type="evidence" value="ECO:0007669"/>
    <property type="project" value="TreeGrafter"/>
</dbReference>
<sequence>MQFIFDPRQLLHDPELYFRRGAFIPHPEQPQRAILVRDALLAAGHTMEAPRDHGLAPIKAVHDDGYVDFFMTAWPDWVTATGTTVPAVPNYHTDRRNWRVPKGVIGKLGYYSTDTSCPVVEGTAEAIYWSAQTAIEAAERVRSGAADHIYALCRPPGHHAVQDASWGFCFFNNAAVAAHHLLGRFQKVAVLDVDTHAGNGTQDIFYRRGDVVYVSIHTDPSDYTPFFMGYADETGEGAGAGATHNLVLPVGAGVDDILASYDAALDIIRASGAQALVLSLGVDMAKDDPLSLVGMTTEGFRIGAARVAGLGLPTVLVQEGGYLGPSLSDNVVAFLGAFEDARRA</sequence>
<evidence type="ECO:0000313" key="7">
    <source>
        <dbReference type="EMBL" id="GGF70624.1"/>
    </source>
</evidence>
<comment type="cofactor">
    <cofactor evidence="1">
        <name>Zn(2+)</name>
        <dbReference type="ChEBI" id="CHEBI:29105"/>
    </cofactor>
</comment>
<evidence type="ECO:0000256" key="5">
    <source>
        <dbReference type="ARBA" id="ARBA00022833"/>
    </source>
</evidence>
<dbReference type="InterPro" id="IPR037138">
    <property type="entry name" value="His_deacetylse_dom_sf"/>
</dbReference>
<dbReference type="PANTHER" id="PTHR10625:SF17">
    <property type="entry name" value="HISTONE DEACETYLASE 8"/>
    <property type="match status" value="1"/>
</dbReference>
<dbReference type="EMBL" id="BMCT01000004">
    <property type="protein sequence ID" value="GGF70624.1"/>
    <property type="molecule type" value="Genomic_DNA"/>
</dbReference>
<dbReference type="InterPro" id="IPR000286">
    <property type="entry name" value="HDACs"/>
</dbReference>
<dbReference type="PRINTS" id="PR01270">
    <property type="entry name" value="HDASUPER"/>
</dbReference>
<reference evidence="7" key="2">
    <citation type="submission" date="2020-09" db="EMBL/GenBank/DDBJ databases">
        <authorList>
            <person name="Sun Q."/>
            <person name="Sedlacek I."/>
        </authorList>
    </citation>
    <scope>NUCLEOTIDE SEQUENCE</scope>
    <source>
        <strain evidence="7">CCM 7897</strain>
    </source>
</reference>
<reference evidence="7" key="1">
    <citation type="journal article" date="2014" name="Int. J. Syst. Evol. Microbiol.">
        <title>Complete genome sequence of Corynebacterium casei LMG S-19264T (=DSM 44701T), isolated from a smear-ripened cheese.</title>
        <authorList>
            <consortium name="US DOE Joint Genome Institute (JGI-PGF)"/>
            <person name="Walter F."/>
            <person name="Albersmeier A."/>
            <person name="Kalinowski J."/>
            <person name="Ruckert C."/>
        </authorList>
    </citation>
    <scope>NUCLEOTIDE SEQUENCE</scope>
    <source>
        <strain evidence="7">CCM 7897</strain>
    </source>
</reference>
<dbReference type="GO" id="GO:0040029">
    <property type="term" value="P:epigenetic regulation of gene expression"/>
    <property type="evidence" value="ECO:0007669"/>
    <property type="project" value="TreeGrafter"/>
</dbReference>
<dbReference type="RefSeq" id="WP_188580481.1">
    <property type="nucleotide sequence ID" value="NZ_BMCT01000004.1"/>
</dbReference>
<protein>
    <submittedName>
        <fullName evidence="7">Acetylpolyamine amidohydrolase</fullName>
    </submittedName>
</protein>
<keyword evidence="5" id="KW-0862">Zinc</keyword>
<gene>
    <name evidence="7" type="ORF">GCM10007301_32980</name>
</gene>
<dbReference type="Gene3D" id="3.40.800.20">
    <property type="entry name" value="Histone deacetylase domain"/>
    <property type="match status" value="1"/>
</dbReference>
<evidence type="ECO:0000256" key="2">
    <source>
        <dbReference type="ARBA" id="ARBA00005947"/>
    </source>
</evidence>
<proteinExistence type="inferred from homology"/>
<comment type="caution">
    <text evidence="7">The sequence shown here is derived from an EMBL/GenBank/DDBJ whole genome shotgun (WGS) entry which is preliminary data.</text>
</comment>
<dbReference type="GO" id="GO:0046872">
    <property type="term" value="F:metal ion binding"/>
    <property type="evidence" value="ECO:0007669"/>
    <property type="project" value="UniProtKB-KW"/>
</dbReference>
<dbReference type="AlphaFoldDB" id="A0A917C4S5"/>
<dbReference type="Proteomes" id="UP000606044">
    <property type="component" value="Unassembled WGS sequence"/>
</dbReference>
<dbReference type="InterPro" id="IPR023696">
    <property type="entry name" value="Ureohydrolase_dom_sf"/>
</dbReference>
<evidence type="ECO:0000259" key="6">
    <source>
        <dbReference type="Pfam" id="PF00850"/>
    </source>
</evidence>
<evidence type="ECO:0000256" key="3">
    <source>
        <dbReference type="ARBA" id="ARBA00022723"/>
    </source>
</evidence>
<keyword evidence="4" id="KW-0378">Hydrolase</keyword>
<evidence type="ECO:0000313" key="8">
    <source>
        <dbReference type="Proteomes" id="UP000606044"/>
    </source>
</evidence>
<evidence type="ECO:0000256" key="4">
    <source>
        <dbReference type="ARBA" id="ARBA00022801"/>
    </source>
</evidence>
<name>A0A917C4S5_9HYPH</name>
<comment type="similarity">
    <text evidence="2">Belongs to the histone deacetylase family.</text>
</comment>
<feature type="domain" description="Histone deacetylase" evidence="6">
    <location>
        <begin position="26"/>
        <end position="335"/>
    </location>
</feature>
<dbReference type="PANTHER" id="PTHR10625">
    <property type="entry name" value="HISTONE DEACETYLASE HDAC1-RELATED"/>
    <property type="match status" value="1"/>
</dbReference>
<dbReference type="CDD" id="cd10001">
    <property type="entry name" value="HDAC_classII_APAH"/>
    <property type="match status" value="1"/>
</dbReference>
<dbReference type="Pfam" id="PF00850">
    <property type="entry name" value="Hist_deacetyl"/>
    <property type="match status" value="1"/>
</dbReference>
<keyword evidence="3" id="KW-0479">Metal-binding</keyword>
<evidence type="ECO:0000256" key="1">
    <source>
        <dbReference type="ARBA" id="ARBA00001947"/>
    </source>
</evidence>